<sequence length="132" mass="14931">MLFPAGTLSIFLLLVARFPVTSFLFLFNSSMKTSPTTSVMDFKLSSRTDLGSRWRTSVLSRGKILVFRNPDFRFVLILSSNLIVIFLSRPGNSSFGTDVQRLPEVDSFHSSKSERQVIFRLRKTATSRGCSR</sequence>
<reference evidence="1" key="1">
    <citation type="submission" date="2019-12" db="EMBL/GenBank/DDBJ databases">
        <title>An insight into the sialome of adult female Ixodes ricinus ticks feeding for 6 days.</title>
        <authorList>
            <person name="Perner J."/>
            <person name="Ribeiro J.M.C."/>
        </authorList>
    </citation>
    <scope>NUCLEOTIDE SEQUENCE</scope>
    <source>
        <strain evidence="1">Semi-engorged</strain>
        <tissue evidence="1">Salivary glands</tissue>
    </source>
</reference>
<name>A0A6B0URH1_IXORI</name>
<dbReference type="EMBL" id="GIFC01010314">
    <property type="protein sequence ID" value="MXU92397.1"/>
    <property type="molecule type" value="Transcribed_RNA"/>
</dbReference>
<accession>A0A6B0URH1</accession>
<organism evidence="1">
    <name type="scientific">Ixodes ricinus</name>
    <name type="common">Common tick</name>
    <name type="synonym">Acarus ricinus</name>
    <dbReference type="NCBI Taxonomy" id="34613"/>
    <lineage>
        <taxon>Eukaryota</taxon>
        <taxon>Metazoa</taxon>
        <taxon>Ecdysozoa</taxon>
        <taxon>Arthropoda</taxon>
        <taxon>Chelicerata</taxon>
        <taxon>Arachnida</taxon>
        <taxon>Acari</taxon>
        <taxon>Parasitiformes</taxon>
        <taxon>Ixodida</taxon>
        <taxon>Ixodoidea</taxon>
        <taxon>Ixodidae</taxon>
        <taxon>Ixodinae</taxon>
        <taxon>Ixodes</taxon>
    </lineage>
</organism>
<proteinExistence type="predicted"/>
<protein>
    <submittedName>
        <fullName evidence="1">Putative secreted protein</fullName>
    </submittedName>
</protein>
<evidence type="ECO:0000313" key="1">
    <source>
        <dbReference type="EMBL" id="MXU92397.1"/>
    </source>
</evidence>
<dbReference type="AlphaFoldDB" id="A0A6B0URH1"/>